<comment type="caution">
    <text evidence="2">The sequence shown here is derived from an EMBL/GenBank/DDBJ whole genome shotgun (WGS) entry which is preliminary data.</text>
</comment>
<evidence type="ECO:0000313" key="2">
    <source>
        <dbReference type="EMBL" id="CAL5219352.1"/>
    </source>
</evidence>
<dbReference type="Proteomes" id="UP001497392">
    <property type="component" value="Unassembled WGS sequence"/>
</dbReference>
<accession>A0ABP1FMT0</accession>
<keyword evidence="1" id="KW-0812">Transmembrane</keyword>
<keyword evidence="1" id="KW-1133">Transmembrane helix</keyword>
<keyword evidence="3" id="KW-1185">Reference proteome</keyword>
<evidence type="ECO:0000256" key="1">
    <source>
        <dbReference type="SAM" id="Phobius"/>
    </source>
</evidence>
<feature type="transmembrane region" description="Helical" evidence="1">
    <location>
        <begin position="6"/>
        <end position="26"/>
    </location>
</feature>
<keyword evidence="1" id="KW-0472">Membrane</keyword>
<proteinExistence type="predicted"/>
<protein>
    <submittedName>
        <fullName evidence="2">G1168 protein</fullName>
    </submittedName>
</protein>
<sequence length="86" mass="9384">MSQRIGPFLAGIGVVTAAYISGRALIWDRAEKISEAWPCAPPPKQPLSGATPFVAPQTRALMQQKWNAAVDSTFKPMIRFLSDRGL</sequence>
<evidence type="ECO:0000313" key="3">
    <source>
        <dbReference type="Proteomes" id="UP001497392"/>
    </source>
</evidence>
<gene>
    <name evidence="2" type="primary">g1168</name>
    <name evidence="2" type="ORF">VP750_LOCUS1011</name>
</gene>
<dbReference type="EMBL" id="CAXHTA020000002">
    <property type="protein sequence ID" value="CAL5219352.1"/>
    <property type="molecule type" value="Genomic_DNA"/>
</dbReference>
<name>A0ABP1FMT0_9CHLO</name>
<reference evidence="2 3" key="1">
    <citation type="submission" date="2024-06" db="EMBL/GenBank/DDBJ databases">
        <authorList>
            <person name="Kraege A."/>
            <person name="Thomma B."/>
        </authorList>
    </citation>
    <scope>NUCLEOTIDE SEQUENCE [LARGE SCALE GENOMIC DNA]</scope>
</reference>
<organism evidence="2 3">
    <name type="scientific">Coccomyxa viridis</name>
    <dbReference type="NCBI Taxonomy" id="1274662"/>
    <lineage>
        <taxon>Eukaryota</taxon>
        <taxon>Viridiplantae</taxon>
        <taxon>Chlorophyta</taxon>
        <taxon>core chlorophytes</taxon>
        <taxon>Trebouxiophyceae</taxon>
        <taxon>Trebouxiophyceae incertae sedis</taxon>
        <taxon>Coccomyxaceae</taxon>
        <taxon>Coccomyxa</taxon>
    </lineage>
</organism>